<comment type="caution">
    <text evidence="1">The sequence shown here is derived from an EMBL/GenBank/DDBJ whole genome shotgun (WGS) entry which is preliminary data.</text>
</comment>
<keyword evidence="2" id="KW-1185">Reference proteome</keyword>
<dbReference type="Pfam" id="PF15933">
    <property type="entry name" value="RnlB_antitoxin"/>
    <property type="match status" value="1"/>
</dbReference>
<gene>
    <name evidence="1" type="ORF">A163_07965</name>
</gene>
<dbReference type="RefSeq" id="WP_017103265.1">
    <property type="nucleotide sequence ID" value="NZ_AJZO02000216.1"/>
</dbReference>
<sequence>MFNIRALDNKNGVVAIVTAIGYENPLSSLNEIELELKSFIESAINGQVLFDLACSNGFEWNRFMSLDIHNGQFQLSSVKVIETEEIAKDLIEQQSQMLIGNPEFIQNSIITSEEISSFQAF</sequence>
<name>A0ABX3B476_9VIBR</name>
<proteinExistence type="predicted"/>
<protein>
    <submittedName>
        <fullName evidence="1">Uncharacterized protein</fullName>
    </submittedName>
</protein>
<dbReference type="InterPro" id="IPR031834">
    <property type="entry name" value="RnlB/LsoB_antitoxin"/>
</dbReference>
<dbReference type="Proteomes" id="UP000094638">
    <property type="component" value="Unassembled WGS sequence"/>
</dbReference>
<accession>A0ABX3B476</accession>
<evidence type="ECO:0000313" key="2">
    <source>
        <dbReference type="Proteomes" id="UP000094638"/>
    </source>
</evidence>
<dbReference type="EMBL" id="AJZO02000216">
    <property type="protein sequence ID" value="OEF46713.1"/>
    <property type="molecule type" value="Genomic_DNA"/>
</dbReference>
<organism evidence="1 2">
    <name type="scientific">Vibrio tasmaniensis 1F-267</name>
    <dbReference type="NCBI Taxonomy" id="1191324"/>
    <lineage>
        <taxon>Bacteria</taxon>
        <taxon>Pseudomonadati</taxon>
        <taxon>Pseudomonadota</taxon>
        <taxon>Gammaproteobacteria</taxon>
        <taxon>Vibrionales</taxon>
        <taxon>Vibrionaceae</taxon>
        <taxon>Vibrio</taxon>
    </lineage>
</organism>
<reference evidence="1 2" key="1">
    <citation type="journal article" date="2012" name="Science">
        <title>Ecological populations of bacteria act as socially cohesive units of antibiotic production and resistance.</title>
        <authorList>
            <person name="Cordero O.X."/>
            <person name="Wildschutte H."/>
            <person name="Kirkup B."/>
            <person name="Proehl S."/>
            <person name="Ngo L."/>
            <person name="Hussain F."/>
            <person name="Le Roux F."/>
            <person name="Mincer T."/>
            <person name="Polz M.F."/>
        </authorList>
    </citation>
    <scope>NUCLEOTIDE SEQUENCE [LARGE SCALE GENOMIC DNA]</scope>
    <source>
        <strain evidence="1 2">1F-267</strain>
    </source>
</reference>
<evidence type="ECO:0000313" key="1">
    <source>
        <dbReference type="EMBL" id="OEF46713.1"/>
    </source>
</evidence>